<dbReference type="HOGENOM" id="CLU_205304_0_0_3"/>
<dbReference type="STRING" id="56107.Cylst_6039"/>
<dbReference type="AlphaFoldDB" id="K9X8M9"/>
<dbReference type="KEGG" id="csg:Cylst_6039"/>
<keyword evidence="1" id="KW-0812">Transmembrane</keyword>
<protein>
    <submittedName>
        <fullName evidence="2">Uncharacterized protein</fullName>
    </submittedName>
</protein>
<dbReference type="eggNOG" id="ENOG50311TB">
    <property type="taxonomic scope" value="Bacteria"/>
</dbReference>
<dbReference type="Proteomes" id="UP000010475">
    <property type="component" value="Chromosome"/>
</dbReference>
<keyword evidence="1" id="KW-1133">Transmembrane helix</keyword>
<keyword evidence="1" id="KW-0472">Membrane</keyword>
<accession>K9X8M9</accession>
<name>K9X8M9_9NOST</name>
<reference evidence="2 3" key="1">
    <citation type="submission" date="2012-06" db="EMBL/GenBank/DDBJ databases">
        <title>Finished chromosome of genome of Cylindrospermum stagnale PCC 7417.</title>
        <authorList>
            <consortium name="US DOE Joint Genome Institute"/>
            <person name="Gugger M."/>
            <person name="Coursin T."/>
            <person name="Rippka R."/>
            <person name="Tandeau De Marsac N."/>
            <person name="Huntemann M."/>
            <person name="Wei C.-L."/>
            <person name="Han J."/>
            <person name="Detter J.C."/>
            <person name="Han C."/>
            <person name="Tapia R."/>
            <person name="Chen A."/>
            <person name="Kyrpides N."/>
            <person name="Mavromatis K."/>
            <person name="Markowitz V."/>
            <person name="Szeto E."/>
            <person name="Ivanova N."/>
            <person name="Pagani I."/>
            <person name="Pati A."/>
            <person name="Goodwin L."/>
            <person name="Nordberg H.P."/>
            <person name="Cantor M.N."/>
            <person name="Hua S.X."/>
            <person name="Woyke T."/>
            <person name="Kerfeld C.A."/>
        </authorList>
    </citation>
    <scope>NUCLEOTIDE SEQUENCE [LARGE SCALE GENOMIC DNA]</scope>
    <source>
        <strain evidence="2 3">PCC 7417</strain>
    </source>
</reference>
<organism evidence="2 3">
    <name type="scientific">Cylindrospermum stagnale PCC 7417</name>
    <dbReference type="NCBI Taxonomy" id="56107"/>
    <lineage>
        <taxon>Bacteria</taxon>
        <taxon>Bacillati</taxon>
        <taxon>Cyanobacteriota</taxon>
        <taxon>Cyanophyceae</taxon>
        <taxon>Nostocales</taxon>
        <taxon>Nostocaceae</taxon>
        <taxon>Cylindrospermum</taxon>
    </lineage>
</organism>
<evidence type="ECO:0000256" key="1">
    <source>
        <dbReference type="SAM" id="Phobius"/>
    </source>
</evidence>
<dbReference type="EMBL" id="CP003642">
    <property type="protein sequence ID" value="AFZ28012.1"/>
    <property type="molecule type" value="Genomic_DNA"/>
</dbReference>
<feature type="transmembrane region" description="Helical" evidence="1">
    <location>
        <begin position="9"/>
        <end position="26"/>
    </location>
</feature>
<keyword evidence="3" id="KW-1185">Reference proteome</keyword>
<feature type="transmembrane region" description="Helical" evidence="1">
    <location>
        <begin position="32"/>
        <end position="54"/>
    </location>
</feature>
<evidence type="ECO:0000313" key="3">
    <source>
        <dbReference type="Proteomes" id="UP000010475"/>
    </source>
</evidence>
<evidence type="ECO:0000313" key="2">
    <source>
        <dbReference type="EMBL" id="AFZ28012.1"/>
    </source>
</evidence>
<proteinExistence type="predicted"/>
<gene>
    <name evidence="2" type="ORF">Cylst_6039</name>
</gene>
<sequence length="59" mass="7092">MQILKPKHITWIMLLLVGMGYFNVMSNLEINYFFKSMIAIMPIQILAMIHITYLRPRRH</sequence>